<gene>
    <name evidence="1" type="ORF">BCR25_15820</name>
</gene>
<accession>A0A1E5H0Z7</accession>
<evidence type="ECO:0000313" key="2">
    <source>
        <dbReference type="Proteomes" id="UP000095094"/>
    </source>
</evidence>
<protein>
    <submittedName>
        <fullName evidence="1">Uncharacterized protein</fullName>
    </submittedName>
</protein>
<sequence length="108" mass="12521">MNLFITGKLKQERKAKYTVVNCSNYGIDTWSPVLDKFRYNKDTIFDIDKNGEIILEEHIPLEIIEGIAPILFLTDEIYNVKNTANFFAISSLRRSLIVELNGNYDLNF</sequence>
<reference evidence="2" key="1">
    <citation type="submission" date="2016-09" db="EMBL/GenBank/DDBJ databases">
        <authorList>
            <person name="Gulvik C.A."/>
        </authorList>
    </citation>
    <scope>NUCLEOTIDE SEQUENCE [LARGE SCALE GENOMIC DNA]</scope>
    <source>
        <strain evidence="2">LMG 8895</strain>
    </source>
</reference>
<keyword evidence="2" id="KW-1185">Reference proteome</keyword>
<dbReference type="RefSeq" id="WP_069662517.1">
    <property type="nucleotide sequence ID" value="NZ_JBHUJJ010000002.1"/>
</dbReference>
<name>A0A1E5H0Z7_9ENTE</name>
<organism evidence="1 2">
    <name type="scientific">Enterococcus termitis</name>
    <dbReference type="NCBI Taxonomy" id="332950"/>
    <lineage>
        <taxon>Bacteria</taxon>
        <taxon>Bacillati</taxon>
        <taxon>Bacillota</taxon>
        <taxon>Bacilli</taxon>
        <taxon>Lactobacillales</taxon>
        <taxon>Enterococcaceae</taxon>
        <taxon>Enterococcus</taxon>
    </lineage>
</organism>
<proteinExistence type="predicted"/>
<dbReference type="AlphaFoldDB" id="A0A1E5H0Z7"/>
<dbReference type="EMBL" id="MIJY01000005">
    <property type="protein sequence ID" value="OEG18668.1"/>
    <property type="molecule type" value="Genomic_DNA"/>
</dbReference>
<dbReference type="Proteomes" id="UP000095094">
    <property type="component" value="Unassembled WGS sequence"/>
</dbReference>
<evidence type="ECO:0000313" key="1">
    <source>
        <dbReference type="EMBL" id="OEG18668.1"/>
    </source>
</evidence>
<comment type="caution">
    <text evidence="1">The sequence shown here is derived from an EMBL/GenBank/DDBJ whole genome shotgun (WGS) entry which is preliminary data.</text>
</comment>